<feature type="transmembrane region" description="Helical" evidence="1">
    <location>
        <begin position="97"/>
        <end position="117"/>
    </location>
</feature>
<dbReference type="InterPro" id="IPR053018">
    <property type="entry name" value="Elsinochrome_Biosynth-Asso"/>
</dbReference>
<dbReference type="PANTHER" id="PTHR37577:SF1">
    <property type="entry name" value="INTEGRAL MEMBRANE PROTEIN"/>
    <property type="match status" value="1"/>
</dbReference>
<proteinExistence type="predicted"/>
<evidence type="ECO:0000313" key="2">
    <source>
        <dbReference type="EMBL" id="CZR66579.1"/>
    </source>
</evidence>
<feature type="transmembrane region" description="Helical" evidence="1">
    <location>
        <begin position="307"/>
        <end position="325"/>
    </location>
</feature>
<keyword evidence="1" id="KW-0812">Transmembrane</keyword>
<feature type="transmembrane region" description="Helical" evidence="1">
    <location>
        <begin position="347"/>
        <end position="367"/>
    </location>
</feature>
<dbReference type="EMBL" id="FJOG01000038">
    <property type="protein sequence ID" value="CZR66579.1"/>
    <property type="molecule type" value="Genomic_DNA"/>
</dbReference>
<feature type="transmembrane region" description="Helical" evidence="1">
    <location>
        <begin position="414"/>
        <end position="434"/>
    </location>
</feature>
<dbReference type="Proteomes" id="UP000184330">
    <property type="component" value="Unassembled WGS sequence"/>
</dbReference>
<feature type="transmembrane region" description="Helical" evidence="1">
    <location>
        <begin position="500"/>
        <end position="520"/>
    </location>
</feature>
<dbReference type="STRING" id="576137.A0A1L7XNG8"/>
<keyword evidence="1" id="KW-1133">Transmembrane helix</keyword>
<keyword evidence="1" id="KW-0472">Membrane</keyword>
<dbReference type="AlphaFoldDB" id="A0A1L7XNG8"/>
<protein>
    <submittedName>
        <fullName evidence="2">Uncharacterized protein</fullName>
    </submittedName>
</protein>
<keyword evidence="3" id="KW-1185">Reference proteome</keyword>
<evidence type="ECO:0000313" key="3">
    <source>
        <dbReference type="Proteomes" id="UP000184330"/>
    </source>
</evidence>
<name>A0A1L7XNG8_9HELO</name>
<dbReference type="OrthoDB" id="5427664at2759"/>
<sequence>MSAANCTAYPPLQANPDISGIGVRWISEIGYVSLFCCIAKCTLDHRQKKARGKRALRIERWSFAFEKAIIAFSDQQLVTGVSVVVGGLQQLEWGLPVYYFQQVANLAWFSTITHILTLTILREKMQTKSSALSKTIRIVLMGCLVVLLACVIAPLGYLSSAYGTYGFQASEDSPVQGPIPMEFPAWCLYNPSVTWADENGQPMVHVGTYGYNLSYIIITIGIIFYGYTSRVALLFPGFVSRSVLRIPSGQPWIWFETKLAGIQAFRHPRSSRASGFFRCIAGVGYAFLYSIYILVVSGKHVYGSKTWELLWLTLALIWGTLRIWGGEWYDGNYDGDTYSGVFSQQDIWGFGQVVVLVLLALPFLSFAEGYLDFTEETASLGRVDPTNAMSKISAPLRLSSHETESQHEIKTKPWYRSLLVLWGLMSFMVGAYALTNVAQGNGADWSPVNQFTAGISNAIGVSDLWKIFPFIMAVDIGIAWLFILIMLLEWRFLSNKTGSVILCTFFIMISGGHVWAGVWMDFYGLSF</sequence>
<dbReference type="PANTHER" id="PTHR37577">
    <property type="entry name" value="INTEGRAL MEMBRANE PROTEIN"/>
    <property type="match status" value="1"/>
</dbReference>
<organism evidence="2 3">
    <name type="scientific">Phialocephala subalpina</name>
    <dbReference type="NCBI Taxonomy" id="576137"/>
    <lineage>
        <taxon>Eukaryota</taxon>
        <taxon>Fungi</taxon>
        <taxon>Dikarya</taxon>
        <taxon>Ascomycota</taxon>
        <taxon>Pezizomycotina</taxon>
        <taxon>Leotiomycetes</taxon>
        <taxon>Helotiales</taxon>
        <taxon>Mollisiaceae</taxon>
        <taxon>Phialocephala</taxon>
        <taxon>Phialocephala fortinii species complex</taxon>
    </lineage>
</organism>
<feature type="transmembrane region" description="Helical" evidence="1">
    <location>
        <begin position="138"/>
        <end position="158"/>
    </location>
</feature>
<reference evidence="2 3" key="1">
    <citation type="submission" date="2016-03" db="EMBL/GenBank/DDBJ databases">
        <authorList>
            <person name="Ploux O."/>
        </authorList>
    </citation>
    <scope>NUCLEOTIDE SEQUENCE [LARGE SCALE GENOMIC DNA]</scope>
    <source>
        <strain evidence="2 3">UAMH 11012</strain>
    </source>
</reference>
<evidence type="ECO:0000256" key="1">
    <source>
        <dbReference type="SAM" id="Phobius"/>
    </source>
</evidence>
<accession>A0A1L7XNG8</accession>
<gene>
    <name evidence="2" type="ORF">PAC_16480</name>
</gene>
<feature type="transmembrane region" description="Helical" evidence="1">
    <location>
        <begin position="467"/>
        <end position="488"/>
    </location>
</feature>
<feature type="transmembrane region" description="Helical" evidence="1">
    <location>
        <begin position="209"/>
        <end position="227"/>
    </location>
</feature>
<feature type="transmembrane region" description="Helical" evidence="1">
    <location>
        <begin position="275"/>
        <end position="295"/>
    </location>
</feature>